<evidence type="ECO:0000313" key="3">
    <source>
        <dbReference type="EMBL" id="CAE05169.2"/>
    </source>
</evidence>
<gene>
    <name evidence="3" type="ORF">OSJNBa0013A04.6</name>
    <name evidence="2" type="ORF">OSJNBa0042D13.24</name>
</gene>
<dbReference type="EMBL" id="AL731583">
    <property type="protein sequence ID" value="CAE05169.2"/>
    <property type="molecule type" value="Genomic_DNA"/>
</dbReference>
<organism evidence="2 4">
    <name type="scientific">Oryza sativa subsp. japonica</name>
    <name type="common">Rice</name>
    <dbReference type="NCBI Taxonomy" id="39947"/>
    <lineage>
        <taxon>Eukaryota</taxon>
        <taxon>Viridiplantae</taxon>
        <taxon>Streptophyta</taxon>
        <taxon>Embryophyta</taxon>
        <taxon>Tracheophyta</taxon>
        <taxon>Spermatophyta</taxon>
        <taxon>Magnoliopsida</taxon>
        <taxon>Liliopsida</taxon>
        <taxon>Poales</taxon>
        <taxon>Poaceae</taxon>
        <taxon>BOP clade</taxon>
        <taxon>Oryzoideae</taxon>
        <taxon>Oryzeae</taxon>
        <taxon>Oryzinae</taxon>
        <taxon>Oryza</taxon>
        <taxon>Oryza sativa</taxon>
    </lineage>
</organism>
<proteinExistence type="predicted"/>
<accession>Q7X8W7</accession>
<dbReference type="EMBL" id="AL731604">
    <property type="protein sequence ID" value="CAE02471.2"/>
    <property type="molecule type" value="Genomic_DNA"/>
</dbReference>
<feature type="region of interest" description="Disordered" evidence="1">
    <location>
        <begin position="302"/>
        <end position="321"/>
    </location>
</feature>
<evidence type="ECO:0000256" key="1">
    <source>
        <dbReference type="SAM" id="MobiDB-lite"/>
    </source>
</evidence>
<evidence type="ECO:0000313" key="4">
    <source>
        <dbReference type="Proteomes" id="UP000000763"/>
    </source>
</evidence>
<reference evidence="4" key="3">
    <citation type="journal article" date="2008" name="Nucleic Acids Res.">
        <title>The rice annotation project database (RAP-DB): 2008 update.</title>
        <authorList>
            <consortium name="The rice annotation project (RAP)"/>
        </authorList>
    </citation>
    <scope>GENOME REANNOTATION</scope>
    <source>
        <strain evidence="4">cv. Nipponbare</strain>
    </source>
</reference>
<dbReference type="PANTHER" id="PTHR33067">
    <property type="entry name" value="RNA-DIRECTED DNA POLYMERASE-RELATED"/>
    <property type="match status" value="1"/>
</dbReference>
<reference evidence="4" key="2">
    <citation type="journal article" date="2005" name="Nature">
        <title>The map-based sequence of the rice genome.</title>
        <authorList>
            <consortium name="International rice genome sequencing project (IRGSP)"/>
            <person name="Matsumoto T."/>
            <person name="Wu J."/>
            <person name="Kanamori H."/>
            <person name="Katayose Y."/>
            <person name="Fujisawa M."/>
            <person name="Namiki N."/>
            <person name="Mizuno H."/>
            <person name="Yamamoto K."/>
            <person name="Antonio B.A."/>
            <person name="Baba T."/>
            <person name="Sakata K."/>
            <person name="Nagamura Y."/>
            <person name="Aoki H."/>
            <person name="Arikawa K."/>
            <person name="Arita K."/>
            <person name="Bito T."/>
            <person name="Chiden Y."/>
            <person name="Fujitsuka N."/>
            <person name="Fukunaka R."/>
            <person name="Hamada M."/>
            <person name="Harada C."/>
            <person name="Hayashi A."/>
            <person name="Hijishita S."/>
            <person name="Honda M."/>
            <person name="Hosokawa S."/>
            <person name="Ichikawa Y."/>
            <person name="Idonuma A."/>
            <person name="Iijima M."/>
            <person name="Ikeda M."/>
            <person name="Ikeno M."/>
            <person name="Ito K."/>
            <person name="Ito S."/>
            <person name="Ito T."/>
            <person name="Ito Y."/>
            <person name="Ito Y."/>
            <person name="Iwabuchi A."/>
            <person name="Kamiya K."/>
            <person name="Karasawa W."/>
            <person name="Kurita K."/>
            <person name="Katagiri S."/>
            <person name="Kikuta A."/>
            <person name="Kobayashi H."/>
            <person name="Kobayashi N."/>
            <person name="Machita K."/>
            <person name="Maehara T."/>
            <person name="Masukawa M."/>
            <person name="Mizubayashi T."/>
            <person name="Mukai Y."/>
            <person name="Nagasaki H."/>
            <person name="Nagata Y."/>
            <person name="Naito S."/>
            <person name="Nakashima M."/>
            <person name="Nakama Y."/>
            <person name="Nakamichi Y."/>
            <person name="Nakamura M."/>
            <person name="Meguro A."/>
            <person name="Negishi M."/>
            <person name="Ohta I."/>
            <person name="Ohta T."/>
            <person name="Okamoto M."/>
            <person name="Ono N."/>
            <person name="Saji S."/>
            <person name="Sakaguchi M."/>
            <person name="Sakai K."/>
            <person name="Shibata M."/>
            <person name="Shimokawa T."/>
            <person name="Song J."/>
            <person name="Takazaki Y."/>
            <person name="Terasawa K."/>
            <person name="Tsugane M."/>
            <person name="Tsuji K."/>
            <person name="Ueda S."/>
            <person name="Waki K."/>
            <person name="Yamagata H."/>
            <person name="Yamamoto M."/>
            <person name="Yamamoto S."/>
            <person name="Yamane H."/>
            <person name="Yoshiki S."/>
            <person name="Yoshihara R."/>
            <person name="Yukawa K."/>
            <person name="Zhong H."/>
            <person name="Yano M."/>
            <person name="Yuan Q."/>
            <person name="Ouyang S."/>
            <person name="Liu J."/>
            <person name="Jones K.M."/>
            <person name="Gansberger K."/>
            <person name="Moffat K."/>
            <person name="Hill J."/>
            <person name="Bera J."/>
            <person name="Fadrosh D."/>
            <person name="Jin S."/>
            <person name="Johri S."/>
            <person name="Kim M."/>
            <person name="Overton L."/>
            <person name="Reardon M."/>
            <person name="Tsitrin T."/>
            <person name="Vuong H."/>
            <person name="Weaver B."/>
            <person name="Ciecko A."/>
            <person name="Tallon L."/>
            <person name="Jackson J."/>
            <person name="Pai G."/>
            <person name="Aken S.V."/>
            <person name="Utterback T."/>
            <person name="Reidmuller S."/>
            <person name="Feldblyum T."/>
            <person name="Hsiao J."/>
            <person name="Zismann V."/>
            <person name="Iobst S."/>
            <person name="de Vazeille A.R."/>
            <person name="Buell C.R."/>
            <person name="Ying K."/>
            <person name="Li Y."/>
            <person name="Lu T."/>
            <person name="Huang Y."/>
            <person name="Zhao Q."/>
            <person name="Feng Q."/>
            <person name="Zhang L."/>
            <person name="Zhu J."/>
            <person name="Weng Q."/>
            <person name="Mu J."/>
            <person name="Lu Y."/>
            <person name="Fan D."/>
            <person name="Liu Y."/>
            <person name="Guan J."/>
            <person name="Zhang Y."/>
            <person name="Yu S."/>
            <person name="Liu X."/>
            <person name="Zhang Y."/>
            <person name="Hong G."/>
            <person name="Han B."/>
            <person name="Choisne N."/>
            <person name="Demange N."/>
            <person name="Orjeda G."/>
            <person name="Samain S."/>
            <person name="Cattolico L."/>
            <person name="Pelletier E."/>
            <person name="Couloux A."/>
            <person name="Segurens B."/>
            <person name="Wincker P."/>
            <person name="D'Hont A."/>
            <person name="Scarpelli C."/>
            <person name="Weissenbach J."/>
            <person name="Salanoubat M."/>
            <person name="Quetier F."/>
            <person name="Yu Y."/>
            <person name="Kim H.R."/>
            <person name="Rambo T."/>
            <person name="Currie J."/>
            <person name="Collura K."/>
            <person name="Luo M."/>
            <person name="Yang T."/>
            <person name="Ammiraju J.S.S."/>
            <person name="Engler F."/>
            <person name="Soderlund C."/>
            <person name="Wing R.A."/>
            <person name="Palmer L.E."/>
            <person name="de la Bastide M."/>
            <person name="Spiegel L."/>
            <person name="Nascimento L."/>
            <person name="Zutavern T."/>
            <person name="O'Shaughnessy A."/>
            <person name="Dike S."/>
            <person name="Dedhia N."/>
            <person name="Preston R."/>
            <person name="Balija V."/>
            <person name="McCombie W.R."/>
            <person name="Chow T."/>
            <person name="Chen H."/>
            <person name="Chung M."/>
            <person name="Chen C."/>
            <person name="Shaw J."/>
            <person name="Wu H."/>
            <person name="Hsiao K."/>
            <person name="Chao Y."/>
            <person name="Chu M."/>
            <person name="Cheng C."/>
            <person name="Hour A."/>
            <person name="Lee P."/>
            <person name="Lin S."/>
            <person name="Lin Y."/>
            <person name="Liou J."/>
            <person name="Liu S."/>
            <person name="Hsing Y."/>
            <person name="Raghuvanshi S."/>
            <person name="Mohanty A."/>
            <person name="Bharti A.K."/>
            <person name="Gaur A."/>
            <person name="Gupta V."/>
            <person name="Kumar D."/>
            <person name="Ravi V."/>
            <person name="Vij S."/>
            <person name="Kapur A."/>
            <person name="Khurana P."/>
            <person name="Khurana P."/>
            <person name="Khurana J.P."/>
            <person name="Tyagi A.K."/>
            <person name="Gaikwad K."/>
            <person name="Singh A."/>
            <person name="Dalal V."/>
            <person name="Srivastava S."/>
            <person name="Dixit A."/>
            <person name="Pal A.K."/>
            <person name="Ghazi I.A."/>
            <person name="Yadav M."/>
            <person name="Pandit A."/>
            <person name="Bhargava A."/>
            <person name="Sureshbabu K."/>
            <person name="Batra K."/>
            <person name="Sharma T.R."/>
            <person name="Mohapatra T."/>
            <person name="Singh N.K."/>
            <person name="Messing J."/>
            <person name="Nelson A.B."/>
            <person name="Fuks G."/>
            <person name="Kavchok S."/>
            <person name="Keizer G."/>
            <person name="Linton E."/>
            <person name="Llaca V."/>
            <person name="Song R."/>
            <person name="Tanyolac B."/>
            <person name="Young S."/>
            <person name="Ho-Il K."/>
            <person name="Hahn J.H."/>
            <person name="Sangsakoo G."/>
            <person name="Vanavichit A."/>
            <person name="de Mattos Luiz.A.T."/>
            <person name="Zimmer P.D."/>
            <person name="Malone G."/>
            <person name="Dellagostin O."/>
            <person name="de Oliveira A.C."/>
            <person name="Bevan M."/>
            <person name="Bancroft I."/>
            <person name="Minx P."/>
            <person name="Cordum H."/>
            <person name="Wilson R."/>
            <person name="Cheng Z."/>
            <person name="Jin W."/>
            <person name="Jiang J."/>
            <person name="Leong S.A."/>
            <person name="Iwama H."/>
            <person name="Gojobori T."/>
            <person name="Itoh T."/>
            <person name="Niimura Y."/>
            <person name="Fujii Y."/>
            <person name="Habara T."/>
            <person name="Sakai H."/>
            <person name="Sato Y."/>
            <person name="Wilson G."/>
            <person name="Kumar K."/>
            <person name="McCouch S."/>
            <person name="Juretic N."/>
            <person name="Hoen D."/>
            <person name="Wright S."/>
            <person name="Bruskiewich R."/>
            <person name="Bureau T."/>
            <person name="Miyao A."/>
            <person name="Hirochika H."/>
            <person name="Nishikawa T."/>
            <person name="Kadowaki K."/>
            <person name="Sugiura M."/>
            <person name="Burr B."/>
            <person name="Sasaki T."/>
        </authorList>
    </citation>
    <scope>NUCLEOTIDE SEQUENCE [LARGE SCALE GENOMIC DNA]</scope>
    <source>
        <strain evidence="4">cv. Nipponbare</strain>
    </source>
</reference>
<name>Q7X8W7_ORYSJ</name>
<sequence>MTGFNLPENFKENPEAFFRSVRPQVVAPQKTLLTKKPAEPVPPTFKSMADKTLREYAAPTTDNVAIGPQINMGDVDFDLKSSLITMAQASPFCSKPNEDANAHLQQFLEIYSTYTIKGVSPDAVRLMLNLLMKRLDDHDKRPQSTVKALDSHVTCEVYGGTGHSGNDCPETREVAMYMGNKNNGYRPQGGLGWNQPRPYYQGGNNNGNFSNQPSLKDLVFAQAKTTDALSKKLASNDKILENINVKLDGFASAFQNQLSFNKIIETQLAQLACLVPANETGRIPWQPDSSIQNVKAITTRGGTNGIAREAPSNDSADKESRKQSVDEQFAHFVEVIQKIHISVPLFDAMHVPTYARYLKDIVNNKRLLPTTEVVKLTEQCSNVILHNLPEKKKDSGCPMITCSIDQALCDLGASVSVMPKDVFVTS</sequence>
<reference evidence="2" key="1">
    <citation type="journal article" date="2002" name="Nature">
        <title>Sequence and analysis of rice chromosome 4.</title>
        <authorList>
            <person name="Feng Q."/>
            <person name="Zhang Y."/>
            <person name="Hao P."/>
            <person name="Wang S."/>
            <person name="Fu G."/>
            <person name="Huang Y."/>
            <person name="Li Y."/>
            <person name="Zhu J."/>
            <person name="Liu Y."/>
            <person name="Hu X."/>
            <person name="Jia P."/>
            <person name="Zhang Y."/>
            <person name="Zhao Q."/>
            <person name="Ying K."/>
            <person name="Yu S."/>
            <person name="Tang Y."/>
            <person name="Weng Q."/>
            <person name="Zhang L."/>
            <person name="Lu Y."/>
            <person name="Mu J."/>
            <person name="Lu Y."/>
            <person name="Zhang L.S."/>
            <person name="Yu Z."/>
            <person name="Fan D."/>
            <person name="Liu X."/>
            <person name="Lu T."/>
            <person name="Li C."/>
            <person name="Wu Y."/>
            <person name="Sun T."/>
            <person name="Lei H."/>
            <person name="Li T."/>
            <person name="Hu H."/>
            <person name="Guan J."/>
            <person name="Wu M."/>
            <person name="Zhang R."/>
            <person name="Zhou B."/>
            <person name="Chen Z."/>
            <person name="Chen L."/>
            <person name="Jin Z."/>
            <person name="Wang R."/>
            <person name="Yin H."/>
            <person name="Cai Z."/>
            <person name="Ren S."/>
            <person name="Lv G."/>
            <person name="Gu W."/>
            <person name="Zhu G."/>
            <person name="Tu Y."/>
            <person name="Jia J."/>
            <person name="Zhang Y."/>
            <person name="Chen J."/>
            <person name="Kang H."/>
            <person name="Chen X."/>
            <person name="Shao C."/>
            <person name="Sun Y."/>
            <person name="Hu Q."/>
            <person name="Zhang X."/>
            <person name="Zhang W."/>
            <person name="Wang L."/>
            <person name="Ding C."/>
            <person name="Sheng H."/>
            <person name="Gu J."/>
            <person name="Chen S."/>
            <person name="Ni L."/>
            <person name="Zhu F."/>
            <person name="Chen W."/>
            <person name="Lan L."/>
            <person name="Lai Y."/>
            <person name="Cheng Z."/>
            <person name="Gu M."/>
            <person name="Jiang J."/>
            <person name="Li J."/>
            <person name="Hong G."/>
            <person name="Xue Y."/>
            <person name="Han B."/>
        </authorList>
    </citation>
    <scope>NUCLEOTIDE SEQUENCE</scope>
</reference>
<protein>
    <submittedName>
        <fullName evidence="3">OSJNBa0013A04.6 protein</fullName>
    </submittedName>
    <submittedName>
        <fullName evidence="2">OSJNBa0042D13.24 protein</fullName>
    </submittedName>
</protein>
<dbReference type="AlphaFoldDB" id="Q7X8W7"/>
<dbReference type="PANTHER" id="PTHR33067:SF32">
    <property type="entry name" value="ASPARTIC PEPTIDASE DDI1-TYPE DOMAIN-CONTAINING PROTEIN"/>
    <property type="match status" value="1"/>
</dbReference>
<evidence type="ECO:0000313" key="2">
    <source>
        <dbReference type="EMBL" id="CAE02471.2"/>
    </source>
</evidence>
<dbReference type="Proteomes" id="UP000000763">
    <property type="component" value="Chromosome 4"/>
</dbReference>